<feature type="compositionally biased region" description="Polar residues" evidence="1">
    <location>
        <begin position="40"/>
        <end position="57"/>
    </location>
</feature>
<feature type="region of interest" description="Disordered" evidence="1">
    <location>
        <begin position="1"/>
        <end position="82"/>
    </location>
</feature>
<evidence type="ECO:0000313" key="3">
    <source>
        <dbReference type="Proteomes" id="UP000234681"/>
    </source>
</evidence>
<proteinExistence type="predicted"/>
<reference evidence="3" key="1">
    <citation type="submission" date="2005-09" db="EMBL/GenBank/DDBJ databases">
        <authorList>
            <person name="Mural R.J."/>
            <person name="Li P.W."/>
            <person name="Adams M.D."/>
            <person name="Amanatides P.G."/>
            <person name="Baden-Tillson H."/>
            <person name="Barnstead M."/>
            <person name="Chin S.H."/>
            <person name="Dew I."/>
            <person name="Evans C.A."/>
            <person name="Ferriera S."/>
            <person name="Flanigan M."/>
            <person name="Fosler C."/>
            <person name="Glodek A."/>
            <person name="Gu Z."/>
            <person name="Holt R.A."/>
            <person name="Jennings D."/>
            <person name="Kraft C.L."/>
            <person name="Lu F."/>
            <person name="Nguyen T."/>
            <person name="Nusskern D.R."/>
            <person name="Pfannkoch C.M."/>
            <person name="Sitter C."/>
            <person name="Sutton G.G."/>
            <person name="Venter J.C."/>
            <person name="Wang Z."/>
            <person name="Woodage T."/>
            <person name="Zheng X.H."/>
            <person name="Zhong F."/>
        </authorList>
    </citation>
    <scope>NUCLEOTIDE SEQUENCE [LARGE SCALE GENOMIC DNA]</scope>
    <source>
        <strain>BN</strain>
        <strain evidence="3">Sprague-Dawley</strain>
    </source>
</reference>
<gene>
    <name evidence="2" type="ORF">rCG_60931</name>
</gene>
<name>A6JJJ2_RAT</name>
<dbReference type="AlphaFoldDB" id="A6JJJ2"/>
<dbReference type="Proteomes" id="UP000234681">
    <property type="component" value="Chromosome 20"/>
</dbReference>
<accession>A6JJJ2</accession>
<evidence type="ECO:0000256" key="1">
    <source>
        <dbReference type="SAM" id="MobiDB-lite"/>
    </source>
</evidence>
<sequence>MSGYQGKAGSGASDRAAAIAGGTQYTEHPAGGAGEGVSGLRSSSVKQPSRGTVSSAEDCSPGDLTGRAGRPALWARDGAPST</sequence>
<evidence type="ECO:0000313" key="2">
    <source>
        <dbReference type="EMBL" id="EDL96858.1"/>
    </source>
</evidence>
<organism evidence="2 3">
    <name type="scientific">Rattus norvegicus</name>
    <name type="common">Rat</name>
    <dbReference type="NCBI Taxonomy" id="10116"/>
    <lineage>
        <taxon>Eukaryota</taxon>
        <taxon>Metazoa</taxon>
        <taxon>Chordata</taxon>
        <taxon>Craniata</taxon>
        <taxon>Vertebrata</taxon>
        <taxon>Euteleostomi</taxon>
        <taxon>Mammalia</taxon>
        <taxon>Eutheria</taxon>
        <taxon>Euarchontoglires</taxon>
        <taxon>Glires</taxon>
        <taxon>Rodentia</taxon>
        <taxon>Myomorpha</taxon>
        <taxon>Muroidea</taxon>
        <taxon>Muridae</taxon>
        <taxon>Murinae</taxon>
        <taxon>Rattus</taxon>
    </lineage>
</organism>
<feature type="non-terminal residue" evidence="2">
    <location>
        <position position="82"/>
    </location>
</feature>
<dbReference type="EMBL" id="CH473988">
    <property type="protein sequence ID" value="EDL96858.1"/>
    <property type="molecule type" value="Genomic_DNA"/>
</dbReference>
<protein>
    <submittedName>
        <fullName evidence="2">RCG60931</fullName>
    </submittedName>
</protein>